<sequence>MIGMSSESPSGRGRTVLLSLVVIVAVIILAAVGFMVFRSGPADTAAPGSTSTPSAATTTSDTETSSPAPTTPTRTTTTVPPGSVTYQLTGDGDVVALAYRDSGGRVVIAATGTPWSSQTTVSDRDVEMTAIVVRGPVTCTILQGDQLVSSSTAHGGPLRCAGRLPH</sequence>
<reference evidence="3 4" key="1">
    <citation type="journal article" date="2011" name="J. Bacteriol.">
        <title>Draft Genome Sequence of Gordonia neofelifaecis NRRL B-59395, a Cholesterol-Degrading Actinomycete.</title>
        <authorList>
            <person name="Ge F."/>
            <person name="Li W."/>
            <person name="Chen G."/>
            <person name="Liu Y."/>
            <person name="Zhang G."/>
            <person name="Yong B."/>
            <person name="Wang Q."/>
            <person name="Wang N."/>
            <person name="Huang Z."/>
            <person name="Li W."/>
            <person name="Wang J."/>
            <person name="Wu C."/>
            <person name="Xie Q."/>
            <person name="Liu G."/>
        </authorList>
    </citation>
    <scope>NUCLEOTIDE SEQUENCE [LARGE SCALE GENOMIC DNA]</scope>
    <source>
        <strain evidence="3 4">NRRL B-59395</strain>
    </source>
</reference>
<dbReference type="STRING" id="644548.SCNU_19295"/>
<keyword evidence="2" id="KW-0472">Membrane</keyword>
<keyword evidence="2" id="KW-0812">Transmembrane</keyword>
<organism evidence="3 4">
    <name type="scientific">Gordonia neofelifaecis NRRL B-59395</name>
    <dbReference type="NCBI Taxonomy" id="644548"/>
    <lineage>
        <taxon>Bacteria</taxon>
        <taxon>Bacillati</taxon>
        <taxon>Actinomycetota</taxon>
        <taxon>Actinomycetes</taxon>
        <taxon>Mycobacteriales</taxon>
        <taxon>Gordoniaceae</taxon>
        <taxon>Gordonia</taxon>
    </lineage>
</organism>
<feature type="transmembrane region" description="Helical" evidence="2">
    <location>
        <begin position="16"/>
        <end position="37"/>
    </location>
</feature>
<keyword evidence="2" id="KW-1133">Transmembrane helix</keyword>
<evidence type="ECO:0008006" key="5">
    <source>
        <dbReference type="Google" id="ProtNLM"/>
    </source>
</evidence>
<name>F1YPK4_9ACTN</name>
<accession>F1YPK4</accession>
<comment type="caution">
    <text evidence="3">The sequence shown here is derived from an EMBL/GenBank/DDBJ whole genome shotgun (WGS) entry which is preliminary data.</text>
</comment>
<proteinExistence type="predicted"/>
<dbReference type="Proteomes" id="UP000035065">
    <property type="component" value="Unassembled WGS sequence"/>
</dbReference>
<feature type="region of interest" description="Disordered" evidence="1">
    <location>
        <begin position="43"/>
        <end position="82"/>
    </location>
</feature>
<gene>
    <name evidence="3" type="ORF">SCNU_19295</name>
</gene>
<evidence type="ECO:0000256" key="2">
    <source>
        <dbReference type="SAM" id="Phobius"/>
    </source>
</evidence>
<dbReference type="AlphaFoldDB" id="F1YPK4"/>
<evidence type="ECO:0000313" key="3">
    <source>
        <dbReference type="EMBL" id="EGD53349.1"/>
    </source>
</evidence>
<dbReference type="eggNOG" id="ENOG5030X75">
    <property type="taxonomic scope" value="Bacteria"/>
</dbReference>
<dbReference type="EMBL" id="AEUD01000026">
    <property type="protein sequence ID" value="EGD53349.1"/>
    <property type="molecule type" value="Genomic_DNA"/>
</dbReference>
<evidence type="ECO:0000313" key="4">
    <source>
        <dbReference type="Proteomes" id="UP000035065"/>
    </source>
</evidence>
<protein>
    <recommendedName>
        <fullName evidence="5">MmpS family membrane protein</fullName>
    </recommendedName>
</protein>
<dbReference type="Gene3D" id="2.60.40.2880">
    <property type="entry name" value="MmpS1-5, C-terminal soluble domain"/>
    <property type="match status" value="1"/>
</dbReference>
<evidence type="ECO:0000256" key="1">
    <source>
        <dbReference type="SAM" id="MobiDB-lite"/>
    </source>
</evidence>
<keyword evidence="4" id="KW-1185">Reference proteome</keyword>
<dbReference type="InterPro" id="IPR038468">
    <property type="entry name" value="MmpS_C"/>
</dbReference>